<feature type="signal peptide" evidence="1">
    <location>
        <begin position="1"/>
        <end position="23"/>
    </location>
</feature>
<evidence type="ECO:0000313" key="3">
    <source>
        <dbReference type="EMBL" id="MET7013652.1"/>
    </source>
</evidence>
<keyword evidence="4" id="KW-1185">Reference proteome</keyword>
<dbReference type="InterPro" id="IPR013424">
    <property type="entry name" value="Ice-binding_C"/>
</dbReference>
<keyword evidence="1" id="KW-0732">Signal</keyword>
<organism evidence="3 4">
    <name type="scientific">Uliginosibacterium flavum</name>
    <dbReference type="NCBI Taxonomy" id="1396831"/>
    <lineage>
        <taxon>Bacteria</taxon>
        <taxon>Pseudomonadati</taxon>
        <taxon>Pseudomonadota</taxon>
        <taxon>Betaproteobacteria</taxon>
        <taxon>Rhodocyclales</taxon>
        <taxon>Zoogloeaceae</taxon>
        <taxon>Uliginosibacterium</taxon>
    </lineage>
</organism>
<dbReference type="Pfam" id="PF07589">
    <property type="entry name" value="PEP-CTERM"/>
    <property type="match status" value="1"/>
</dbReference>
<name>A0ABV2TIB0_9RHOO</name>
<proteinExistence type="predicted"/>
<dbReference type="NCBIfam" id="TIGR02595">
    <property type="entry name" value="PEP_CTERM"/>
    <property type="match status" value="1"/>
</dbReference>
<protein>
    <submittedName>
        <fullName evidence="3">PEP-CTERM sorting domain-containing protein</fullName>
    </submittedName>
</protein>
<dbReference type="EMBL" id="JBEWZI010000004">
    <property type="protein sequence ID" value="MET7013652.1"/>
    <property type="molecule type" value="Genomic_DNA"/>
</dbReference>
<comment type="caution">
    <text evidence="3">The sequence shown here is derived from an EMBL/GenBank/DDBJ whole genome shotgun (WGS) entry which is preliminary data.</text>
</comment>
<accession>A0ABV2TIB0</accession>
<evidence type="ECO:0000256" key="1">
    <source>
        <dbReference type="SAM" id="SignalP"/>
    </source>
</evidence>
<evidence type="ECO:0000259" key="2">
    <source>
        <dbReference type="Pfam" id="PF07589"/>
    </source>
</evidence>
<dbReference type="RefSeq" id="WP_354600115.1">
    <property type="nucleotide sequence ID" value="NZ_JBEWZI010000004.1"/>
</dbReference>
<sequence>MKKSALKPLFAALLLAGTCAAQAAHLEVVDQLVFGGYSGSLNGAAFSADALDLSQDGDVSLLSGLSVTDTNYTHSSAADGYFFKTSQNFSMSITQAFTAAAGNIFSGDTLVGMPVITLKVAADGEAAGSDVFVSFSGLASAFNSYASGSGALTMDMAVISGSSTLGSYLWDASAVLSADQFISFGFNAKVGDELLLSGNMLSSLSADGAQALDVSASGQLAGAFTVTAVPEPEQYAMLLAGLGLMGLSIRRRAQV</sequence>
<dbReference type="Proteomes" id="UP001549691">
    <property type="component" value="Unassembled WGS sequence"/>
</dbReference>
<gene>
    <name evidence="3" type="ORF">ABXR19_05585</name>
</gene>
<feature type="domain" description="Ice-binding protein C-terminal" evidence="2">
    <location>
        <begin position="228"/>
        <end position="252"/>
    </location>
</feature>
<evidence type="ECO:0000313" key="4">
    <source>
        <dbReference type="Proteomes" id="UP001549691"/>
    </source>
</evidence>
<feature type="chain" id="PRO_5046986770" evidence="1">
    <location>
        <begin position="24"/>
        <end position="255"/>
    </location>
</feature>
<reference evidence="3 4" key="1">
    <citation type="submission" date="2024-07" db="EMBL/GenBank/DDBJ databases">
        <title>Uliginosibacterium flavum JJ3220;KACC:17644.</title>
        <authorList>
            <person name="Kim M.K."/>
        </authorList>
    </citation>
    <scope>NUCLEOTIDE SEQUENCE [LARGE SCALE GENOMIC DNA]</scope>
    <source>
        <strain evidence="3 4">KACC:17644</strain>
    </source>
</reference>